<sequence>MVSKFLRLLKLLVLIIACYTVVLLLVHLGRHRGAVRRSARAPFIKKAYSKPATAPLQEKSDNVVDDDDHGWQSLRRLLQSNRGQGSPLSSDKCAPFPRYADLLFEGENFQRMREGNLSYYLFGAYYDRRLEPMVAVLAMINTIYGPYPPTYCQMWFDGSSRPSISQVRDHKVIWYDSWGQGPNYIYPTLLSCPVPKGQMMQRVPQLVSLVHGTDGCARATNALHVIYEAPRRSHALRFAVCVKDLYYPHRDISARIVEWLELMQLLGAERVTAYVDDGALLPNTTRTLLRYVQHGFLKLRRFRMLQLPGVDATSYLNKRVHEVLTYNDCFYRNLYEYDFIGGFDLDEVIMPLGTIRNWTSLVHHLESTDDFGGNSNCQAWASYCFRNVYFPEYREKPPYNETLPKHFYMLQHVRRVAKHLHPSLAAKCLHATAFATTLHNHFPLSWQNSCAPLDVSTALAQMQHYREPENKADLLTPVLDDNIWRFEEQLVKSSCVVFRELGWSP</sequence>
<keyword evidence="4 8" id="KW-0808">Transferase</keyword>
<evidence type="ECO:0000256" key="3">
    <source>
        <dbReference type="ARBA" id="ARBA00022676"/>
    </source>
</evidence>
<dbReference type="PANTHER" id="PTHR21461">
    <property type="entry name" value="GLYCOSYLTRANSFERASE FAMILY 92 PROTEIN"/>
    <property type="match status" value="1"/>
</dbReference>
<feature type="transmembrane region" description="Helical" evidence="8">
    <location>
        <begin position="6"/>
        <end position="28"/>
    </location>
</feature>
<comment type="subcellular location">
    <subcellularLocation>
        <location evidence="1">Membrane</location>
        <topology evidence="1">Single-pass membrane protein</topology>
    </subcellularLocation>
</comment>
<evidence type="ECO:0000256" key="7">
    <source>
        <dbReference type="ARBA" id="ARBA00023136"/>
    </source>
</evidence>
<dbReference type="GO" id="GO:0005737">
    <property type="term" value="C:cytoplasm"/>
    <property type="evidence" value="ECO:0007669"/>
    <property type="project" value="TreeGrafter"/>
</dbReference>
<evidence type="ECO:0000256" key="5">
    <source>
        <dbReference type="ARBA" id="ARBA00022692"/>
    </source>
</evidence>
<accession>A0A6J2U250</accession>
<dbReference type="GeneID" id="115629269"/>
<evidence type="ECO:0000313" key="9">
    <source>
        <dbReference type="Proteomes" id="UP000504634"/>
    </source>
</evidence>
<keyword evidence="5 8" id="KW-0812">Transmembrane</keyword>
<protein>
    <recommendedName>
        <fullName evidence="8">Glycosyltransferase family 92 protein</fullName>
        <ecNumber evidence="8">2.4.1.-</ecNumber>
    </recommendedName>
</protein>
<name>A0A6J2U250_DROLE</name>
<evidence type="ECO:0000256" key="2">
    <source>
        <dbReference type="ARBA" id="ARBA00007647"/>
    </source>
</evidence>
<gene>
    <name evidence="10" type="primary">LOC115629269</name>
</gene>
<evidence type="ECO:0000313" key="10">
    <source>
        <dbReference type="RefSeq" id="XP_030381553.1"/>
    </source>
</evidence>
<dbReference type="AlphaFoldDB" id="A0A6J2U250"/>
<dbReference type="RefSeq" id="XP_030381553.1">
    <property type="nucleotide sequence ID" value="XM_030525693.1"/>
</dbReference>
<dbReference type="Proteomes" id="UP000504634">
    <property type="component" value="Unplaced"/>
</dbReference>
<keyword evidence="6 8" id="KW-1133">Transmembrane helix</keyword>
<dbReference type="Pfam" id="PF01697">
    <property type="entry name" value="Glyco_transf_92"/>
    <property type="match status" value="1"/>
</dbReference>
<evidence type="ECO:0000256" key="8">
    <source>
        <dbReference type="RuleBase" id="RU366017"/>
    </source>
</evidence>
<dbReference type="EC" id="2.4.1.-" evidence="8"/>
<evidence type="ECO:0000256" key="6">
    <source>
        <dbReference type="ARBA" id="ARBA00022989"/>
    </source>
</evidence>
<dbReference type="GO" id="GO:0016757">
    <property type="term" value="F:glycosyltransferase activity"/>
    <property type="evidence" value="ECO:0007669"/>
    <property type="project" value="UniProtKB-UniRule"/>
</dbReference>
<keyword evidence="3 8" id="KW-0328">Glycosyltransferase</keyword>
<reference evidence="10" key="1">
    <citation type="submission" date="2025-08" db="UniProtKB">
        <authorList>
            <consortium name="RefSeq"/>
        </authorList>
    </citation>
    <scope>IDENTIFICATION</scope>
    <source>
        <strain evidence="10">11010-0011.00</strain>
        <tissue evidence="10">Whole body</tissue>
    </source>
</reference>
<dbReference type="InterPro" id="IPR008166">
    <property type="entry name" value="Glyco_transf_92"/>
</dbReference>
<dbReference type="PANTHER" id="PTHR21461:SF83">
    <property type="entry name" value="GLYCOSYLTRANSFERASE FAMILY 92 PROTEIN"/>
    <property type="match status" value="1"/>
</dbReference>
<evidence type="ECO:0000256" key="1">
    <source>
        <dbReference type="ARBA" id="ARBA00004167"/>
    </source>
</evidence>
<evidence type="ECO:0000256" key="4">
    <source>
        <dbReference type="ARBA" id="ARBA00022679"/>
    </source>
</evidence>
<dbReference type="OrthoDB" id="2017643at2759"/>
<proteinExistence type="inferred from homology"/>
<keyword evidence="7 8" id="KW-0472">Membrane</keyword>
<organism evidence="9 10">
    <name type="scientific">Drosophila lebanonensis</name>
    <name type="common">Fruit fly</name>
    <name type="synonym">Scaptodrosophila lebanonensis</name>
    <dbReference type="NCBI Taxonomy" id="7225"/>
    <lineage>
        <taxon>Eukaryota</taxon>
        <taxon>Metazoa</taxon>
        <taxon>Ecdysozoa</taxon>
        <taxon>Arthropoda</taxon>
        <taxon>Hexapoda</taxon>
        <taxon>Insecta</taxon>
        <taxon>Pterygota</taxon>
        <taxon>Neoptera</taxon>
        <taxon>Endopterygota</taxon>
        <taxon>Diptera</taxon>
        <taxon>Brachycera</taxon>
        <taxon>Muscomorpha</taxon>
        <taxon>Ephydroidea</taxon>
        <taxon>Drosophilidae</taxon>
        <taxon>Scaptodrosophila</taxon>
    </lineage>
</organism>
<comment type="similarity">
    <text evidence="2 8">Belongs to the glycosyltransferase 92 family.</text>
</comment>
<keyword evidence="9" id="KW-1185">Reference proteome</keyword>
<dbReference type="GO" id="GO:0016020">
    <property type="term" value="C:membrane"/>
    <property type="evidence" value="ECO:0007669"/>
    <property type="project" value="UniProtKB-SubCell"/>
</dbReference>